<organism evidence="3 4">
    <name type="scientific">Actinospica acidiphila</name>
    <dbReference type="NCBI Taxonomy" id="304899"/>
    <lineage>
        <taxon>Bacteria</taxon>
        <taxon>Bacillati</taxon>
        <taxon>Actinomycetota</taxon>
        <taxon>Actinomycetes</taxon>
        <taxon>Catenulisporales</taxon>
        <taxon>Actinospicaceae</taxon>
        <taxon>Actinospica</taxon>
    </lineage>
</organism>
<dbReference type="RefSeq" id="WP_163089171.1">
    <property type="nucleotide sequence ID" value="NZ_JAAGNA010000537.1"/>
</dbReference>
<dbReference type="PANTHER" id="PTHR35526">
    <property type="entry name" value="ANTI-SIGMA-F FACTOR RSBW-RELATED"/>
    <property type="match status" value="1"/>
</dbReference>
<dbReference type="Gene3D" id="3.30.565.10">
    <property type="entry name" value="Histidine kinase-like ATPase, C-terminal domain"/>
    <property type="match status" value="1"/>
</dbReference>
<evidence type="ECO:0000313" key="3">
    <source>
        <dbReference type="EMBL" id="NEC50011.1"/>
    </source>
</evidence>
<keyword evidence="3" id="KW-0067">ATP-binding</keyword>
<dbReference type="GO" id="GO:0004674">
    <property type="term" value="F:protein serine/threonine kinase activity"/>
    <property type="evidence" value="ECO:0007669"/>
    <property type="project" value="UniProtKB-KW"/>
</dbReference>
<dbReference type="CDD" id="cd16936">
    <property type="entry name" value="HATPase_RsbW-like"/>
    <property type="match status" value="1"/>
</dbReference>
<dbReference type="Proteomes" id="UP000471745">
    <property type="component" value="Unassembled WGS sequence"/>
</dbReference>
<keyword evidence="4" id="KW-1185">Reference proteome</keyword>
<sequence>MEEATHIPLWRAQFLAEPEEVSALRADVRARLVEWGVQEVIDTAQLCVSELVSNVITHVGRGTPASLDLSLRGARLRLEVWDPDSRVLPTLVEATEDAESGRGMTLVDALADCWGVDLHRDGKATWCEIVAVSAAPHAGGVGGARVARAEKMLSSYSAGRLPSGPRHSRIGALATEAAAIDLISDLLHWLRAHGHDADDILDRAQTHFEAELGAAPGVS</sequence>
<keyword evidence="3" id="KW-0547">Nucleotide-binding</keyword>
<feature type="domain" description="Histidine kinase/HSP90-like ATPase" evidence="2">
    <location>
        <begin position="15"/>
        <end position="122"/>
    </location>
</feature>
<evidence type="ECO:0000259" key="2">
    <source>
        <dbReference type="Pfam" id="PF13581"/>
    </source>
</evidence>
<dbReference type="PANTHER" id="PTHR35526:SF3">
    <property type="entry name" value="ANTI-SIGMA-F FACTOR RSBW"/>
    <property type="match status" value="1"/>
</dbReference>
<evidence type="ECO:0000256" key="1">
    <source>
        <dbReference type="ARBA" id="ARBA00022527"/>
    </source>
</evidence>
<protein>
    <submittedName>
        <fullName evidence="3">ATP-binding protein</fullName>
    </submittedName>
</protein>
<keyword evidence="1" id="KW-0723">Serine/threonine-protein kinase</keyword>
<gene>
    <name evidence="3" type="ORF">G3I18_15720</name>
</gene>
<dbReference type="GO" id="GO:0005524">
    <property type="term" value="F:ATP binding"/>
    <property type="evidence" value="ECO:0007669"/>
    <property type="project" value="UniProtKB-KW"/>
</dbReference>
<dbReference type="InterPro" id="IPR050267">
    <property type="entry name" value="Anti-sigma-factor_SerPK"/>
</dbReference>
<proteinExistence type="predicted"/>
<dbReference type="SUPFAM" id="SSF55874">
    <property type="entry name" value="ATPase domain of HSP90 chaperone/DNA topoisomerase II/histidine kinase"/>
    <property type="match status" value="1"/>
</dbReference>
<evidence type="ECO:0000313" key="4">
    <source>
        <dbReference type="Proteomes" id="UP000471745"/>
    </source>
</evidence>
<dbReference type="EMBL" id="JAAGNA010000537">
    <property type="protein sequence ID" value="NEC50011.1"/>
    <property type="molecule type" value="Genomic_DNA"/>
</dbReference>
<dbReference type="AlphaFoldDB" id="A0A9X5CN09"/>
<keyword evidence="1" id="KW-0808">Transferase</keyword>
<dbReference type="InterPro" id="IPR003594">
    <property type="entry name" value="HATPase_dom"/>
</dbReference>
<name>A0A9X5CN09_9ACTN</name>
<accession>A0A9X5CN09</accession>
<reference evidence="3 4" key="1">
    <citation type="submission" date="2020-01" db="EMBL/GenBank/DDBJ databases">
        <title>Insect and environment-associated Actinomycetes.</title>
        <authorList>
            <person name="Currrie C."/>
            <person name="Chevrette M."/>
            <person name="Carlson C."/>
            <person name="Stubbendieck R."/>
            <person name="Wendt-Pienkowski E."/>
        </authorList>
    </citation>
    <scope>NUCLEOTIDE SEQUENCE [LARGE SCALE GENOMIC DNA]</scope>
    <source>
        <strain evidence="3 4">SID8189</strain>
    </source>
</reference>
<dbReference type="InterPro" id="IPR036890">
    <property type="entry name" value="HATPase_C_sf"/>
</dbReference>
<keyword evidence="1" id="KW-0418">Kinase</keyword>
<comment type="caution">
    <text evidence="3">The sequence shown here is derived from an EMBL/GenBank/DDBJ whole genome shotgun (WGS) entry which is preliminary data.</text>
</comment>
<dbReference type="Pfam" id="PF13581">
    <property type="entry name" value="HATPase_c_2"/>
    <property type="match status" value="1"/>
</dbReference>